<evidence type="ECO:0000313" key="2">
    <source>
        <dbReference type="Proteomes" id="UP000887565"/>
    </source>
</evidence>
<sequence length="119" mass="13815">MLQHDITRWAANAARYTQARNVGLEEHAKQCATLNQLKKCKSKLEGFCTKYLKFENNFRKLKRRMRKMFQMIFYWAEMFFSIARMGSLWLAHGPTISGGIPMALPLITSMSQLTMMATT</sequence>
<keyword evidence="1" id="KW-0472">Membrane</keyword>
<name>A0A915K248_ROMCU</name>
<dbReference type="WBParaSite" id="nRc.2.0.1.t32888-RA">
    <property type="protein sequence ID" value="nRc.2.0.1.t32888-RA"/>
    <property type="gene ID" value="nRc.2.0.1.g32888"/>
</dbReference>
<evidence type="ECO:0000313" key="3">
    <source>
        <dbReference type="WBParaSite" id="nRc.2.0.1.t32888-RA"/>
    </source>
</evidence>
<reference evidence="3" key="1">
    <citation type="submission" date="2022-11" db="UniProtKB">
        <authorList>
            <consortium name="WormBaseParasite"/>
        </authorList>
    </citation>
    <scope>IDENTIFICATION</scope>
</reference>
<keyword evidence="1" id="KW-0812">Transmembrane</keyword>
<keyword evidence="1" id="KW-1133">Transmembrane helix</keyword>
<dbReference type="Proteomes" id="UP000887565">
    <property type="component" value="Unplaced"/>
</dbReference>
<protein>
    <submittedName>
        <fullName evidence="3">Uncharacterized protein</fullName>
    </submittedName>
</protein>
<organism evidence="2 3">
    <name type="scientific">Romanomermis culicivorax</name>
    <name type="common">Nematode worm</name>
    <dbReference type="NCBI Taxonomy" id="13658"/>
    <lineage>
        <taxon>Eukaryota</taxon>
        <taxon>Metazoa</taxon>
        <taxon>Ecdysozoa</taxon>
        <taxon>Nematoda</taxon>
        <taxon>Enoplea</taxon>
        <taxon>Dorylaimia</taxon>
        <taxon>Mermithida</taxon>
        <taxon>Mermithoidea</taxon>
        <taxon>Mermithidae</taxon>
        <taxon>Romanomermis</taxon>
    </lineage>
</organism>
<evidence type="ECO:0000256" key="1">
    <source>
        <dbReference type="SAM" id="Phobius"/>
    </source>
</evidence>
<accession>A0A915K248</accession>
<dbReference type="AlphaFoldDB" id="A0A915K248"/>
<feature type="transmembrane region" description="Helical" evidence="1">
    <location>
        <begin position="72"/>
        <end position="92"/>
    </location>
</feature>
<keyword evidence="2" id="KW-1185">Reference proteome</keyword>
<proteinExistence type="predicted"/>